<dbReference type="InterPro" id="IPR007627">
    <property type="entry name" value="RNA_pol_sigma70_r2"/>
</dbReference>
<dbReference type="Pfam" id="PF04542">
    <property type="entry name" value="Sigma70_r2"/>
    <property type="match status" value="1"/>
</dbReference>
<dbReference type="InterPro" id="IPR014284">
    <property type="entry name" value="RNA_pol_sigma-70_dom"/>
</dbReference>
<keyword evidence="3" id="KW-0238">DNA-binding</keyword>
<reference evidence="6 7" key="1">
    <citation type="submission" date="2017-02" db="EMBL/GenBank/DDBJ databases">
        <title>The complete genomic sequence of a novel cold adapted crude oil-degrading bacterium Planococcus qaidamina Y42.</title>
        <authorList>
            <person name="Yang R."/>
        </authorList>
    </citation>
    <scope>NUCLEOTIDE SEQUENCE [LARGE SCALE GENOMIC DNA]</scope>
    <source>
        <strain evidence="6 7">Y42</strain>
    </source>
</reference>
<feature type="domain" description="RNA polymerase sigma-70 region 2" evidence="5">
    <location>
        <begin position="10"/>
        <end position="74"/>
    </location>
</feature>
<dbReference type="Proteomes" id="UP000188184">
    <property type="component" value="Chromosome"/>
</dbReference>
<evidence type="ECO:0000256" key="2">
    <source>
        <dbReference type="ARBA" id="ARBA00023082"/>
    </source>
</evidence>
<dbReference type="EMBL" id="CP019640">
    <property type="protein sequence ID" value="AQQ55171.1"/>
    <property type="molecule type" value="Genomic_DNA"/>
</dbReference>
<protein>
    <recommendedName>
        <fullName evidence="5">RNA polymerase sigma-70 region 2 domain-containing protein</fullName>
    </recommendedName>
</protein>
<dbReference type="PANTHER" id="PTHR30385">
    <property type="entry name" value="SIGMA FACTOR F FLAGELLAR"/>
    <property type="match status" value="1"/>
</dbReference>
<evidence type="ECO:0000256" key="4">
    <source>
        <dbReference type="ARBA" id="ARBA00023163"/>
    </source>
</evidence>
<dbReference type="NCBIfam" id="TIGR02937">
    <property type="entry name" value="sigma70-ECF"/>
    <property type="match status" value="1"/>
</dbReference>
<evidence type="ECO:0000313" key="6">
    <source>
        <dbReference type="EMBL" id="AQQ55171.1"/>
    </source>
</evidence>
<dbReference type="InterPro" id="IPR036388">
    <property type="entry name" value="WH-like_DNA-bd_sf"/>
</dbReference>
<organism evidence="6 7">
    <name type="scientific">Planococcus lenghuensis</name>
    <dbReference type="NCBI Taxonomy" id="2213202"/>
    <lineage>
        <taxon>Bacteria</taxon>
        <taxon>Bacillati</taxon>
        <taxon>Bacillota</taxon>
        <taxon>Bacilli</taxon>
        <taxon>Bacillales</taxon>
        <taxon>Caryophanaceae</taxon>
        <taxon>Planococcus</taxon>
    </lineage>
</organism>
<dbReference type="GO" id="GO:0006352">
    <property type="term" value="P:DNA-templated transcription initiation"/>
    <property type="evidence" value="ECO:0007669"/>
    <property type="project" value="InterPro"/>
</dbReference>
<evidence type="ECO:0000259" key="5">
    <source>
        <dbReference type="Pfam" id="PF04542"/>
    </source>
</evidence>
<dbReference type="OrthoDB" id="9783788at2"/>
<evidence type="ECO:0000313" key="7">
    <source>
        <dbReference type="Proteomes" id="UP000188184"/>
    </source>
</evidence>
<dbReference type="Gene3D" id="1.10.1740.10">
    <property type="match status" value="1"/>
</dbReference>
<name>A0A1Q2L423_9BACL</name>
<evidence type="ECO:0000256" key="3">
    <source>
        <dbReference type="ARBA" id="ARBA00023125"/>
    </source>
</evidence>
<dbReference type="InterPro" id="IPR013325">
    <property type="entry name" value="RNA_pol_sigma_r2"/>
</dbReference>
<gene>
    <name evidence="6" type="ORF">B0X71_16075</name>
</gene>
<dbReference type="GO" id="GO:0016987">
    <property type="term" value="F:sigma factor activity"/>
    <property type="evidence" value="ECO:0007669"/>
    <property type="project" value="UniProtKB-KW"/>
</dbReference>
<dbReference type="RefSeq" id="WP_077591046.1">
    <property type="nucleotide sequence ID" value="NZ_CP019640.1"/>
</dbReference>
<dbReference type="AlphaFoldDB" id="A0A1Q2L423"/>
<dbReference type="SUPFAM" id="SSF88946">
    <property type="entry name" value="Sigma2 domain of RNA polymerase sigma factors"/>
    <property type="match status" value="1"/>
</dbReference>
<sequence length="162" mass="19083">MESFEEVTMQYEPMISATIRRLNIYRDFDGFRQAGRIALWQAWRRYDPSKGEFAPFAYRSIQGAMLDELKRETRLMERETTGETAVLEQIPAPVRELEMLPDWVQKLGLSREELRLLEYLFIQRFANAEIAAAFGITLAGMKKRRERLLKKVKTLLEEAENF</sequence>
<accession>A0A1Q2L423</accession>
<dbReference type="Gene3D" id="1.10.10.10">
    <property type="entry name" value="Winged helix-like DNA-binding domain superfamily/Winged helix DNA-binding domain"/>
    <property type="match status" value="1"/>
</dbReference>
<keyword evidence="7" id="KW-1185">Reference proteome</keyword>
<dbReference type="KEGG" id="pmar:B0X71_16075"/>
<keyword evidence="1" id="KW-0805">Transcription regulation</keyword>
<dbReference type="GO" id="GO:0003677">
    <property type="term" value="F:DNA binding"/>
    <property type="evidence" value="ECO:0007669"/>
    <property type="project" value="UniProtKB-KW"/>
</dbReference>
<keyword evidence="4" id="KW-0804">Transcription</keyword>
<proteinExistence type="predicted"/>
<keyword evidence="2" id="KW-0731">Sigma factor</keyword>
<evidence type="ECO:0000256" key="1">
    <source>
        <dbReference type="ARBA" id="ARBA00023015"/>
    </source>
</evidence>